<keyword evidence="3" id="KW-1185">Reference proteome</keyword>
<accession>A0A1X6N630</accession>
<evidence type="ECO:0000313" key="2">
    <source>
        <dbReference type="EMBL" id="OSX64065.1"/>
    </source>
</evidence>
<dbReference type="Proteomes" id="UP000194127">
    <property type="component" value="Unassembled WGS sequence"/>
</dbReference>
<dbReference type="AlphaFoldDB" id="A0A1X6N630"/>
<proteinExistence type="predicted"/>
<dbReference type="RefSeq" id="XP_024340859.1">
    <property type="nucleotide sequence ID" value="XM_024478700.1"/>
</dbReference>
<dbReference type="GeneID" id="36323650"/>
<evidence type="ECO:0000256" key="1">
    <source>
        <dbReference type="SAM" id="SignalP"/>
    </source>
</evidence>
<sequence>MFIGLGCFSKFLSTLLLLLVRKSNLAGRRQTPRHSCDFLGSSSGWRRVRAGGHMKCPNGPHPTFRREGVWGRFVGRPVRVSGRAARSASQYVARLRYLLLFHNAG</sequence>
<organism evidence="2 3">
    <name type="scientific">Postia placenta MAD-698-R-SB12</name>
    <dbReference type="NCBI Taxonomy" id="670580"/>
    <lineage>
        <taxon>Eukaryota</taxon>
        <taxon>Fungi</taxon>
        <taxon>Dikarya</taxon>
        <taxon>Basidiomycota</taxon>
        <taxon>Agaricomycotina</taxon>
        <taxon>Agaricomycetes</taxon>
        <taxon>Polyporales</taxon>
        <taxon>Adustoporiaceae</taxon>
        <taxon>Rhodonia</taxon>
    </lineage>
</organism>
<dbReference type="EMBL" id="KZ110594">
    <property type="protein sequence ID" value="OSX64065.1"/>
    <property type="molecule type" value="Genomic_DNA"/>
</dbReference>
<evidence type="ECO:0000313" key="3">
    <source>
        <dbReference type="Proteomes" id="UP000194127"/>
    </source>
</evidence>
<gene>
    <name evidence="2" type="ORF">POSPLADRAFT_1045194</name>
</gene>
<reference evidence="2 3" key="1">
    <citation type="submission" date="2017-04" db="EMBL/GenBank/DDBJ databases">
        <title>Genome Sequence of the Model Brown-Rot Fungus Postia placenta SB12.</title>
        <authorList>
            <consortium name="DOE Joint Genome Institute"/>
            <person name="Gaskell J."/>
            <person name="Kersten P."/>
            <person name="Larrondo L.F."/>
            <person name="Canessa P."/>
            <person name="Martinez D."/>
            <person name="Hibbett D."/>
            <person name="Schmoll M."/>
            <person name="Kubicek C.P."/>
            <person name="Martinez A.T."/>
            <person name="Yadav J."/>
            <person name="Master E."/>
            <person name="Magnuson J.K."/>
            <person name="James T."/>
            <person name="Yaver D."/>
            <person name="Berka R."/>
            <person name="Labutti K."/>
            <person name="Lipzen A."/>
            <person name="Aerts A."/>
            <person name="Barry K."/>
            <person name="Henrissat B."/>
            <person name="Blanchette R."/>
            <person name="Grigoriev I."/>
            <person name="Cullen D."/>
        </authorList>
    </citation>
    <scope>NUCLEOTIDE SEQUENCE [LARGE SCALE GENOMIC DNA]</scope>
    <source>
        <strain evidence="2 3">MAD-698-R-SB12</strain>
    </source>
</reference>
<keyword evidence="1" id="KW-0732">Signal</keyword>
<evidence type="ECO:0008006" key="4">
    <source>
        <dbReference type="Google" id="ProtNLM"/>
    </source>
</evidence>
<name>A0A1X6N630_9APHY</name>
<feature type="chain" id="PRO_5010889100" description="Secreted protein" evidence="1">
    <location>
        <begin position="28"/>
        <end position="105"/>
    </location>
</feature>
<protein>
    <recommendedName>
        <fullName evidence="4">Secreted protein</fullName>
    </recommendedName>
</protein>
<feature type="signal peptide" evidence="1">
    <location>
        <begin position="1"/>
        <end position="27"/>
    </location>
</feature>